<dbReference type="KEGG" id="mgal:NCTC10186_00140"/>
<evidence type="ECO:0000313" key="1">
    <source>
        <dbReference type="EMBL" id="VEU72673.1"/>
    </source>
</evidence>
<protein>
    <submittedName>
        <fullName evidence="1">Uncharacterized protein</fullName>
    </submittedName>
</protein>
<organism evidence="1 2">
    <name type="scientific">Mycoplasmopsis gallopavonis</name>
    <dbReference type="NCBI Taxonomy" id="76629"/>
    <lineage>
        <taxon>Bacteria</taxon>
        <taxon>Bacillati</taxon>
        <taxon>Mycoplasmatota</taxon>
        <taxon>Mycoplasmoidales</taxon>
        <taxon>Metamycoplasmataceae</taxon>
        <taxon>Mycoplasmopsis</taxon>
    </lineage>
</organism>
<dbReference type="AlphaFoldDB" id="A0A449AYR9"/>
<evidence type="ECO:0000313" key="2">
    <source>
        <dbReference type="Proteomes" id="UP000289862"/>
    </source>
</evidence>
<accession>A0A449AYR9</accession>
<dbReference type="RefSeq" id="WP_119571880.1">
    <property type="nucleotide sequence ID" value="NZ_LR215031.1"/>
</dbReference>
<name>A0A449AYR9_9BACT</name>
<proteinExistence type="predicted"/>
<sequence>MKQVKRIFKGLFLGSIAILPLISQVSLSQNLNNISKEELLKFYKETDYRKFYEDNRNEVEQFFEKAKNNEELNYLLNSLDDSLSIENYLDDISKLNLKDFDKKVLTLEFKRFFKRELIKQREHKTGRTFNKWPIKKFISSKREPVKVFDTGANLKASNKEIIKNGLHMFRITDNVFAKDVSYISWTNEEIVNLFFSRFLNNDDQAYSSNFIDSNIFNENNPNLLEIELENLESSKSKWRHPFLSGIAKALKITYVFENLGKKLENKLNEWTINKPDFLEKSRNGEFFIFMKYFYANGSRKFTSFKHFLEVMKSEMNIPAIAAKTTTENIFNNPAISKFIQSLKSNFDKTGKLLSNFKIVSKAFSKFFLSLAIYDLMIGLKEFIENSSTDYINVKSFYNIITYSSAFMLSLASASNSVPLVGQLVSLAILSLDIALKTIKVGNGHTFYENFNDHGLNDWEYQLKNNFDNMLYWAISYSDNFRKGVTWKVTDGWFSFPDLYIATTEEENNDFPYWKYKYKWLSPGNEFNFGNKIPSP</sequence>
<dbReference type="EMBL" id="LR215031">
    <property type="protein sequence ID" value="VEU72673.1"/>
    <property type="molecule type" value="Genomic_DNA"/>
</dbReference>
<dbReference type="OrthoDB" id="400006at2"/>
<keyword evidence="2" id="KW-1185">Reference proteome</keyword>
<reference evidence="1 2" key="1">
    <citation type="submission" date="2019-01" db="EMBL/GenBank/DDBJ databases">
        <authorList>
            <consortium name="Pathogen Informatics"/>
        </authorList>
    </citation>
    <scope>NUCLEOTIDE SEQUENCE [LARGE SCALE GENOMIC DNA]</scope>
    <source>
        <strain evidence="1 2">NCTC10186</strain>
    </source>
</reference>
<dbReference type="Proteomes" id="UP000289862">
    <property type="component" value="Chromosome"/>
</dbReference>
<gene>
    <name evidence="1" type="ORF">NCTC10186_00140</name>
</gene>